<evidence type="ECO:0000259" key="2">
    <source>
        <dbReference type="Pfam" id="PF20151"/>
    </source>
</evidence>
<feature type="transmembrane region" description="Helical" evidence="1">
    <location>
        <begin position="119"/>
        <end position="136"/>
    </location>
</feature>
<feature type="transmembrane region" description="Helical" evidence="1">
    <location>
        <begin position="178"/>
        <end position="198"/>
    </location>
</feature>
<evidence type="ECO:0000313" key="4">
    <source>
        <dbReference type="Proteomes" id="UP000053593"/>
    </source>
</evidence>
<feature type="domain" description="DUF6533" evidence="2">
    <location>
        <begin position="84"/>
        <end position="123"/>
    </location>
</feature>
<keyword evidence="1" id="KW-1133">Transmembrane helix</keyword>
<accession>A0A0D0CHV9</accession>
<feature type="transmembrane region" description="Helical" evidence="1">
    <location>
        <begin position="148"/>
        <end position="166"/>
    </location>
</feature>
<dbReference type="InterPro" id="IPR045340">
    <property type="entry name" value="DUF6533"/>
</dbReference>
<dbReference type="AlphaFoldDB" id="A0A0D0CHV9"/>
<feature type="transmembrane region" description="Helical" evidence="1">
    <location>
        <begin position="262"/>
        <end position="286"/>
    </location>
</feature>
<keyword evidence="1" id="KW-0472">Membrane</keyword>
<gene>
    <name evidence="3" type="ORF">GYMLUDRAFT_264583</name>
</gene>
<dbReference type="Proteomes" id="UP000053593">
    <property type="component" value="Unassembled WGS sequence"/>
</dbReference>
<feature type="transmembrane region" description="Helical" evidence="1">
    <location>
        <begin position="35"/>
        <end position="54"/>
    </location>
</feature>
<name>A0A0D0CHV9_9AGAR</name>
<keyword evidence="4" id="KW-1185">Reference proteome</keyword>
<organism evidence="3 4">
    <name type="scientific">Collybiopsis luxurians FD-317 M1</name>
    <dbReference type="NCBI Taxonomy" id="944289"/>
    <lineage>
        <taxon>Eukaryota</taxon>
        <taxon>Fungi</taxon>
        <taxon>Dikarya</taxon>
        <taxon>Basidiomycota</taxon>
        <taxon>Agaricomycotina</taxon>
        <taxon>Agaricomycetes</taxon>
        <taxon>Agaricomycetidae</taxon>
        <taxon>Agaricales</taxon>
        <taxon>Marasmiineae</taxon>
        <taxon>Omphalotaceae</taxon>
        <taxon>Collybiopsis</taxon>
        <taxon>Collybiopsis luxurians</taxon>
    </lineage>
</organism>
<keyword evidence="1" id="KW-0812">Transmembrane</keyword>
<dbReference type="EMBL" id="KN834815">
    <property type="protein sequence ID" value="KIK54483.1"/>
    <property type="molecule type" value="Genomic_DNA"/>
</dbReference>
<dbReference type="HOGENOM" id="CLU_774005_0_0_1"/>
<sequence>MVNPHLSTLSALTVLTIHHVPSSITHGTPGGRVQVNFLGVLMWAHAIAVTCLHSRATVFSARAMSQALRDVGAELVRAGLIHSASLQVYDYFCTLDREVELIWSNPSTLASWMFFLNRYLPFFDTFLNIVVNFSTSLSAEQCLIQTKIVIWFMFVGMVISEVILMLRTYAVWERRKSILLFFAILTLTIMVPSIVFTWKEADSLRFVSINGCHATEASNIIFLAYCLLAGYETILAVFIVIKAFQHLRQTRDPWVAKLYKDGILFYFFLLALSCGNILSSVVAPILGPWLETPQRVVHSLLCNRVLFFILQGSASRRRAVAPVTTAVELDIISDDSELPVFALSRFSETSSTAYCHHN</sequence>
<evidence type="ECO:0000313" key="3">
    <source>
        <dbReference type="EMBL" id="KIK54483.1"/>
    </source>
</evidence>
<protein>
    <recommendedName>
        <fullName evidence="2">DUF6533 domain-containing protein</fullName>
    </recommendedName>
</protein>
<evidence type="ECO:0000256" key="1">
    <source>
        <dbReference type="SAM" id="Phobius"/>
    </source>
</evidence>
<feature type="transmembrane region" description="Helical" evidence="1">
    <location>
        <begin position="218"/>
        <end position="241"/>
    </location>
</feature>
<dbReference type="Pfam" id="PF20151">
    <property type="entry name" value="DUF6533"/>
    <property type="match status" value="1"/>
</dbReference>
<dbReference type="OrthoDB" id="3341843at2759"/>
<reference evidence="3 4" key="1">
    <citation type="submission" date="2014-04" db="EMBL/GenBank/DDBJ databases">
        <title>Evolutionary Origins and Diversification of the Mycorrhizal Mutualists.</title>
        <authorList>
            <consortium name="DOE Joint Genome Institute"/>
            <consortium name="Mycorrhizal Genomics Consortium"/>
            <person name="Kohler A."/>
            <person name="Kuo A."/>
            <person name="Nagy L.G."/>
            <person name="Floudas D."/>
            <person name="Copeland A."/>
            <person name="Barry K.W."/>
            <person name="Cichocki N."/>
            <person name="Veneault-Fourrey C."/>
            <person name="LaButti K."/>
            <person name="Lindquist E.A."/>
            <person name="Lipzen A."/>
            <person name="Lundell T."/>
            <person name="Morin E."/>
            <person name="Murat C."/>
            <person name="Riley R."/>
            <person name="Ohm R."/>
            <person name="Sun H."/>
            <person name="Tunlid A."/>
            <person name="Henrissat B."/>
            <person name="Grigoriev I.V."/>
            <person name="Hibbett D.S."/>
            <person name="Martin F."/>
        </authorList>
    </citation>
    <scope>NUCLEOTIDE SEQUENCE [LARGE SCALE GENOMIC DNA]</scope>
    <source>
        <strain evidence="3 4">FD-317 M1</strain>
    </source>
</reference>
<proteinExistence type="predicted"/>